<evidence type="ECO:0000313" key="8">
    <source>
        <dbReference type="Proteomes" id="UP001153555"/>
    </source>
</evidence>
<feature type="signal peptide" evidence="5">
    <location>
        <begin position="1"/>
        <end position="25"/>
    </location>
</feature>
<evidence type="ECO:0000256" key="2">
    <source>
        <dbReference type="ARBA" id="ARBA00022448"/>
    </source>
</evidence>
<dbReference type="InterPro" id="IPR000528">
    <property type="entry name" value="Plant_nsLTP"/>
</dbReference>
<evidence type="ECO:0000256" key="3">
    <source>
        <dbReference type="ARBA" id="ARBA00023121"/>
    </source>
</evidence>
<keyword evidence="3 4" id="KW-0446">Lipid-binding</keyword>
<comment type="function">
    <text evidence="4">Plant non-specific lipid-transfer proteins transfer phospholipids as well as galactolipids across membranes. May play a role in wax or cutin deposition in the cell walls of expanding epidermal cells and certain secretory tissues.</text>
</comment>
<evidence type="ECO:0000256" key="5">
    <source>
        <dbReference type="SAM" id="SignalP"/>
    </source>
</evidence>
<comment type="caution">
    <text evidence="7">The sequence shown here is derived from an EMBL/GenBank/DDBJ whole genome shotgun (WGS) entry which is preliminary data.</text>
</comment>
<evidence type="ECO:0000259" key="6">
    <source>
        <dbReference type="SMART" id="SM00499"/>
    </source>
</evidence>
<accession>A0A9N7NBS0</accession>
<dbReference type="Pfam" id="PF00234">
    <property type="entry name" value="Tryp_alpha_amyl"/>
    <property type="match status" value="1"/>
</dbReference>
<name>A0A9N7NBS0_STRHE</name>
<sequence length="112" mass="11390">MAGIKIVKTVVCVFVVVSLAVSVDALGCTQVAQYLSPCIPYVMGQGPIGSCCGGVKGLYSAAGTSADRQDVCKCLKSLASNVDLDKAAGLPSQCGVDVPYEISPSTDCAKVQ</sequence>
<dbReference type="PROSITE" id="PS00597">
    <property type="entry name" value="PLANT_LTP"/>
    <property type="match status" value="1"/>
</dbReference>
<dbReference type="GO" id="GO:0008289">
    <property type="term" value="F:lipid binding"/>
    <property type="evidence" value="ECO:0007669"/>
    <property type="project" value="UniProtKB-KW"/>
</dbReference>
<evidence type="ECO:0000313" key="7">
    <source>
        <dbReference type="EMBL" id="CAA0825369.1"/>
    </source>
</evidence>
<keyword evidence="2 4" id="KW-0813">Transport</keyword>
<dbReference type="PRINTS" id="PR00382">
    <property type="entry name" value="LIPIDTRNSFER"/>
</dbReference>
<proteinExistence type="inferred from homology"/>
<comment type="similarity">
    <text evidence="1 4">Belongs to the plant LTP family.</text>
</comment>
<reference evidence="7" key="1">
    <citation type="submission" date="2019-12" db="EMBL/GenBank/DDBJ databases">
        <authorList>
            <person name="Scholes J."/>
        </authorList>
    </citation>
    <scope>NUCLEOTIDE SEQUENCE</scope>
</reference>
<keyword evidence="8" id="KW-1185">Reference proteome</keyword>
<dbReference type="AlphaFoldDB" id="A0A9N7NBS0"/>
<dbReference type="PANTHER" id="PTHR33076">
    <property type="entry name" value="NON-SPECIFIC LIPID-TRANSFER PROTEIN 2-RELATED"/>
    <property type="match status" value="1"/>
</dbReference>
<dbReference type="SUPFAM" id="SSF47699">
    <property type="entry name" value="Bifunctional inhibitor/lipid-transfer protein/seed storage 2S albumin"/>
    <property type="match status" value="1"/>
</dbReference>
<gene>
    <name evidence="7" type="ORF">SHERM_22147</name>
</gene>
<evidence type="ECO:0000256" key="4">
    <source>
        <dbReference type="RuleBase" id="RU000628"/>
    </source>
</evidence>
<feature type="domain" description="Bifunctional inhibitor/plant lipid transfer protein/seed storage helical" evidence="6">
    <location>
        <begin position="28"/>
        <end position="108"/>
    </location>
</feature>
<protein>
    <recommendedName>
        <fullName evidence="4">Non-specific lipid-transfer protein</fullName>
    </recommendedName>
</protein>
<feature type="chain" id="PRO_5040347316" description="Non-specific lipid-transfer protein" evidence="5">
    <location>
        <begin position="26"/>
        <end position="112"/>
    </location>
</feature>
<organism evidence="7 8">
    <name type="scientific">Striga hermonthica</name>
    <name type="common">Purple witchweed</name>
    <name type="synonym">Buchnera hermonthica</name>
    <dbReference type="NCBI Taxonomy" id="68872"/>
    <lineage>
        <taxon>Eukaryota</taxon>
        <taxon>Viridiplantae</taxon>
        <taxon>Streptophyta</taxon>
        <taxon>Embryophyta</taxon>
        <taxon>Tracheophyta</taxon>
        <taxon>Spermatophyta</taxon>
        <taxon>Magnoliopsida</taxon>
        <taxon>eudicotyledons</taxon>
        <taxon>Gunneridae</taxon>
        <taxon>Pentapetalae</taxon>
        <taxon>asterids</taxon>
        <taxon>lamiids</taxon>
        <taxon>Lamiales</taxon>
        <taxon>Orobanchaceae</taxon>
        <taxon>Buchnereae</taxon>
        <taxon>Striga</taxon>
    </lineage>
</organism>
<dbReference type="GO" id="GO:0006869">
    <property type="term" value="P:lipid transport"/>
    <property type="evidence" value="ECO:0007669"/>
    <property type="project" value="InterPro"/>
</dbReference>
<evidence type="ECO:0000256" key="1">
    <source>
        <dbReference type="ARBA" id="ARBA00009748"/>
    </source>
</evidence>
<dbReference type="InterPro" id="IPR036312">
    <property type="entry name" value="Bifun_inhib/LTP/seed_sf"/>
</dbReference>
<dbReference type="Gene3D" id="1.10.110.10">
    <property type="entry name" value="Plant lipid-transfer and hydrophobic proteins"/>
    <property type="match status" value="1"/>
</dbReference>
<dbReference type="EMBL" id="CACSLK010026072">
    <property type="protein sequence ID" value="CAA0825369.1"/>
    <property type="molecule type" value="Genomic_DNA"/>
</dbReference>
<dbReference type="InterPro" id="IPR016140">
    <property type="entry name" value="Bifunc_inhib/LTP/seed_store"/>
</dbReference>
<dbReference type="CDD" id="cd01960">
    <property type="entry name" value="nsLTP1"/>
    <property type="match status" value="1"/>
</dbReference>
<dbReference type="SMART" id="SM00499">
    <property type="entry name" value="AAI"/>
    <property type="match status" value="1"/>
</dbReference>
<dbReference type="OrthoDB" id="1890443at2759"/>
<keyword evidence="5" id="KW-0732">Signal</keyword>
<dbReference type="Proteomes" id="UP001153555">
    <property type="component" value="Unassembled WGS sequence"/>
</dbReference>